<proteinExistence type="predicted"/>
<reference evidence="4 5" key="1">
    <citation type="submission" date="2025-04" db="UniProtKB">
        <authorList>
            <consortium name="RefSeq"/>
        </authorList>
    </citation>
    <scope>IDENTIFICATION</scope>
</reference>
<evidence type="ECO:0000256" key="2">
    <source>
        <dbReference type="SAM" id="Phobius"/>
    </source>
</evidence>
<organism evidence="3 5">
    <name type="scientific">Biomphalaria glabrata</name>
    <name type="common">Bloodfluke planorb</name>
    <name type="synonym">Freshwater snail</name>
    <dbReference type="NCBI Taxonomy" id="6526"/>
    <lineage>
        <taxon>Eukaryota</taxon>
        <taxon>Metazoa</taxon>
        <taxon>Spiralia</taxon>
        <taxon>Lophotrochozoa</taxon>
        <taxon>Mollusca</taxon>
        <taxon>Gastropoda</taxon>
        <taxon>Heterobranchia</taxon>
        <taxon>Euthyneura</taxon>
        <taxon>Panpulmonata</taxon>
        <taxon>Hygrophila</taxon>
        <taxon>Lymnaeoidea</taxon>
        <taxon>Planorbidae</taxon>
        <taxon>Biomphalaria</taxon>
    </lineage>
</organism>
<accession>A0A9W2YAL5</accession>
<dbReference type="RefSeq" id="XP_055859751.1">
    <property type="nucleotide sequence ID" value="XM_056003776.1"/>
</dbReference>
<dbReference type="GeneID" id="129921644"/>
<evidence type="ECO:0000313" key="5">
    <source>
        <dbReference type="RefSeq" id="XP_055859751.1"/>
    </source>
</evidence>
<protein>
    <submittedName>
        <fullName evidence="4 5">Uncharacterized protein LOC129921644</fullName>
    </submittedName>
</protein>
<sequence length="341" mass="37522">MKNVMNQERPSVKTKEVITVNTSLDLDTFSKLLPFLRCYFVNSPVNEENKLNVEDQASKTTRLIKTTNPMYSTNADASNTTRLNETTDPTYSTNADGSMEKKILMVISICSTFLIAVALVCTGILIYIWKRVFNVGYGSPTAVQFSIQSNAVVCTSNAAEEIEIANSTEENHVYDLVIYTGYQTFQPKTSEDLTETINSNATSISDLSIQPETSESLTESIPTSIADQTPKTSEGLTITINGTSTRIADQTETDPVYINMACQTIQPKSSECLIESIYKIPTNNAVRIFQPKTSECQTATISRTSTCGGADQTLNDSKCPTETDPVYINMACQTTVNERNK</sequence>
<dbReference type="Proteomes" id="UP001165740">
    <property type="component" value="Chromosome 11"/>
</dbReference>
<keyword evidence="2" id="KW-0472">Membrane</keyword>
<keyword evidence="2" id="KW-1133">Transmembrane helix</keyword>
<dbReference type="RefSeq" id="XP_055859750.1">
    <property type="nucleotide sequence ID" value="XM_056003775.1"/>
</dbReference>
<keyword evidence="3" id="KW-1185">Reference proteome</keyword>
<dbReference type="AlphaFoldDB" id="A0A9W2YAL5"/>
<name>A0A9W2YAL5_BIOGL</name>
<gene>
    <name evidence="4 5" type="primary">LOC129921644</name>
</gene>
<feature type="transmembrane region" description="Helical" evidence="2">
    <location>
        <begin position="103"/>
        <end position="129"/>
    </location>
</feature>
<dbReference type="OrthoDB" id="6182601at2759"/>
<keyword evidence="2" id="KW-0812">Transmembrane</keyword>
<evidence type="ECO:0000313" key="4">
    <source>
        <dbReference type="RefSeq" id="XP_055859750.1"/>
    </source>
</evidence>
<evidence type="ECO:0000256" key="1">
    <source>
        <dbReference type="SAM" id="MobiDB-lite"/>
    </source>
</evidence>
<evidence type="ECO:0000313" key="3">
    <source>
        <dbReference type="Proteomes" id="UP001165740"/>
    </source>
</evidence>
<feature type="region of interest" description="Disordered" evidence="1">
    <location>
        <begin position="70"/>
        <end position="90"/>
    </location>
</feature>